<gene>
    <name evidence="5" type="ORF">C5Y83_17415</name>
</gene>
<dbReference type="PROSITE" id="PS50075">
    <property type="entry name" value="CARRIER"/>
    <property type="match status" value="1"/>
</dbReference>
<organism evidence="5 6">
    <name type="scientific">Blastopirellula marina</name>
    <dbReference type="NCBI Taxonomy" id="124"/>
    <lineage>
        <taxon>Bacteria</taxon>
        <taxon>Pseudomonadati</taxon>
        <taxon>Planctomycetota</taxon>
        <taxon>Planctomycetia</taxon>
        <taxon>Pirellulales</taxon>
        <taxon>Pirellulaceae</taxon>
        <taxon>Blastopirellula</taxon>
    </lineage>
</organism>
<dbReference type="Pfam" id="PF00550">
    <property type="entry name" value="PP-binding"/>
    <property type="match status" value="1"/>
</dbReference>
<dbReference type="InterPro" id="IPR036736">
    <property type="entry name" value="ACP-like_sf"/>
</dbReference>
<keyword evidence="2" id="KW-0597">Phosphoprotein</keyword>
<proteinExistence type="predicted"/>
<keyword evidence="3" id="KW-0472">Membrane</keyword>
<dbReference type="PROSITE" id="PS51257">
    <property type="entry name" value="PROKAR_LIPOPROTEIN"/>
    <property type="match status" value="1"/>
</dbReference>
<evidence type="ECO:0000256" key="3">
    <source>
        <dbReference type="SAM" id="Phobius"/>
    </source>
</evidence>
<dbReference type="Gene3D" id="1.10.1200.10">
    <property type="entry name" value="ACP-like"/>
    <property type="match status" value="1"/>
</dbReference>
<evidence type="ECO:0000256" key="1">
    <source>
        <dbReference type="ARBA" id="ARBA00022450"/>
    </source>
</evidence>
<reference evidence="5 6" key="1">
    <citation type="submission" date="2018-02" db="EMBL/GenBank/DDBJ databases">
        <title>Comparative genomes isolates from brazilian mangrove.</title>
        <authorList>
            <person name="Araujo J.E."/>
            <person name="Taketani R.G."/>
            <person name="Silva M.C.P."/>
            <person name="Loureco M.V."/>
            <person name="Andreote F.D."/>
        </authorList>
    </citation>
    <scope>NUCLEOTIDE SEQUENCE [LARGE SCALE GENOMIC DNA]</scope>
    <source>
        <strain evidence="5 6">Hex-1 MGV</strain>
    </source>
</reference>
<name>A0A2S8FIP8_9BACT</name>
<evidence type="ECO:0000259" key="4">
    <source>
        <dbReference type="PROSITE" id="PS50075"/>
    </source>
</evidence>
<dbReference type="EMBL" id="PUHY01000012">
    <property type="protein sequence ID" value="PQO32027.1"/>
    <property type="molecule type" value="Genomic_DNA"/>
</dbReference>
<accession>A0A2S8FIP8</accession>
<evidence type="ECO:0000313" key="6">
    <source>
        <dbReference type="Proteomes" id="UP000238322"/>
    </source>
</evidence>
<dbReference type="InterPro" id="IPR009081">
    <property type="entry name" value="PP-bd_ACP"/>
</dbReference>
<sequence length="152" mass="16034">MLRGVAIRPRPFWILCTMTRLGLLFVAIVAVGCGSPAPPPAPLVPADSPEVVQVQEVVSEQIGLKPEEVGPELTFAELGADGLDFVSIVKQAEQDLGVSISVETLEKVTGVSDPKDMPATLTVRQFAEVMKTLKESGTDADPAAAESEPVKP</sequence>
<keyword evidence="3" id="KW-1133">Transmembrane helix</keyword>
<evidence type="ECO:0000256" key="2">
    <source>
        <dbReference type="ARBA" id="ARBA00022553"/>
    </source>
</evidence>
<dbReference type="AlphaFoldDB" id="A0A2S8FIP8"/>
<keyword evidence="3" id="KW-0812">Transmembrane</keyword>
<dbReference type="SMART" id="SM00823">
    <property type="entry name" value="PKS_PP"/>
    <property type="match status" value="1"/>
</dbReference>
<keyword evidence="1" id="KW-0596">Phosphopantetheine</keyword>
<dbReference type="GO" id="GO:0031177">
    <property type="term" value="F:phosphopantetheine binding"/>
    <property type="evidence" value="ECO:0007669"/>
    <property type="project" value="InterPro"/>
</dbReference>
<dbReference type="InterPro" id="IPR020806">
    <property type="entry name" value="PKS_PP-bd"/>
</dbReference>
<feature type="domain" description="Carrier" evidence="4">
    <location>
        <begin position="48"/>
        <end position="125"/>
    </location>
</feature>
<comment type="caution">
    <text evidence="5">The sequence shown here is derived from an EMBL/GenBank/DDBJ whole genome shotgun (WGS) entry which is preliminary data.</text>
</comment>
<protein>
    <recommendedName>
        <fullName evidence="4">Carrier domain-containing protein</fullName>
    </recommendedName>
</protein>
<dbReference type="Proteomes" id="UP000238322">
    <property type="component" value="Unassembled WGS sequence"/>
</dbReference>
<dbReference type="SUPFAM" id="SSF47336">
    <property type="entry name" value="ACP-like"/>
    <property type="match status" value="1"/>
</dbReference>
<feature type="transmembrane region" description="Helical" evidence="3">
    <location>
        <begin position="12"/>
        <end position="32"/>
    </location>
</feature>
<evidence type="ECO:0000313" key="5">
    <source>
        <dbReference type="EMBL" id="PQO32027.1"/>
    </source>
</evidence>